<dbReference type="PROSITE" id="PS50105">
    <property type="entry name" value="SAM_DOMAIN"/>
    <property type="match status" value="1"/>
</dbReference>
<dbReference type="InterPro" id="IPR004088">
    <property type="entry name" value="KH_dom_type_1"/>
</dbReference>
<dbReference type="InterPro" id="IPR003961">
    <property type="entry name" value="FN3_dom"/>
</dbReference>
<evidence type="ECO:0000256" key="4">
    <source>
        <dbReference type="ARBA" id="ARBA00022884"/>
    </source>
</evidence>
<feature type="region of interest" description="Disordered" evidence="6">
    <location>
        <begin position="609"/>
        <end position="628"/>
    </location>
</feature>
<dbReference type="Gene3D" id="3.30.1370.10">
    <property type="entry name" value="K Homology domain, type 1"/>
    <property type="match status" value="2"/>
</dbReference>
<dbReference type="PANTHER" id="PTHR10627:SF78">
    <property type="entry name" value="PROTEIN BICAUDAL C HOMOLOG 1"/>
    <property type="match status" value="1"/>
</dbReference>
<feature type="compositionally biased region" description="Basic and acidic residues" evidence="6">
    <location>
        <begin position="8"/>
        <end position="21"/>
    </location>
</feature>
<dbReference type="SMART" id="SM00322">
    <property type="entry name" value="KH"/>
    <property type="match status" value="3"/>
</dbReference>
<dbReference type="Pfam" id="PF00536">
    <property type="entry name" value="SAM_1"/>
    <property type="match status" value="1"/>
</dbReference>
<comment type="caution">
    <text evidence="9">The sequence shown here is derived from an EMBL/GenBank/DDBJ whole genome shotgun (WGS) entry which is preliminary data.</text>
</comment>
<dbReference type="InterPro" id="IPR037974">
    <property type="entry name" value="BICC1_SAM_dom"/>
</dbReference>
<dbReference type="CDD" id="cd00063">
    <property type="entry name" value="FN3"/>
    <property type="match status" value="1"/>
</dbReference>
<feature type="domain" description="Fibronectin type-III" evidence="8">
    <location>
        <begin position="1065"/>
        <end position="1174"/>
    </location>
</feature>
<keyword evidence="4 5" id="KW-0694">RNA-binding</keyword>
<keyword evidence="3" id="KW-0677">Repeat</keyword>
<dbReference type="SUPFAM" id="SSF49265">
    <property type="entry name" value="Fibronectin type III"/>
    <property type="match status" value="1"/>
</dbReference>
<feature type="region of interest" description="Disordered" evidence="6">
    <location>
        <begin position="960"/>
        <end position="990"/>
    </location>
</feature>
<gene>
    <name evidence="9" type="ORF">Q8A67_019679</name>
</gene>
<dbReference type="Pfam" id="PF24234">
    <property type="entry name" value="KH_BICC1_1st"/>
    <property type="match status" value="1"/>
</dbReference>
<dbReference type="InterPro" id="IPR047554">
    <property type="entry name" value="BICC1_KH-I_rpt2"/>
</dbReference>
<dbReference type="SUPFAM" id="SSF54791">
    <property type="entry name" value="Eukaryotic type KH-domain (KH-domain type I)"/>
    <property type="match status" value="2"/>
</dbReference>
<accession>A0AA88PB65</accession>
<protein>
    <recommendedName>
        <fullName evidence="11">SAM domain-containing protein</fullName>
    </recommendedName>
</protein>
<feature type="region of interest" description="Disordered" evidence="6">
    <location>
        <begin position="1"/>
        <end position="48"/>
    </location>
</feature>
<dbReference type="InterPro" id="IPR047549">
    <property type="entry name" value="BICC1_KH-I_rpt1"/>
</dbReference>
<dbReference type="InterPro" id="IPR004087">
    <property type="entry name" value="KH_dom"/>
</dbReference>
<evidence type="ECO:0000313" key="9">
    <source>
        <dbReference type="EMBL" id="KAK2878888.1"/>
    </source>
</evidence>
<dbReference type="SUPFAM" id="SSF47769">
    <property type="entry name" value="SAM/Pointed domain"/>
    <property type="match status" value="1"/>
</dbReference>
<dbReference type="InterPro" id="IPR045545">
    <property type="entry name" value="PHYIP/PHIPL_C"/>
</dbReference>
<reference evidence="9" key="1">
    <citation type="submission" date="2023-08" db="EMBL/GenBank/DDBJ databases">
        <title>Chromosome-level Genome Assembly of mud carp (Cirrhinus molitorella).</title>
        <authorList>
            <person name="Liu H."/>
        </authorList>
    </citation>
    <scope>NUCLEOTIDE SEQUENCE</scope>
    <source>
        <strain evidence="9">Prfri</strain>
        <tissue evidence="9">Muscle</tissue>
    </source>
</reference>
<feature type="domain" description="SAM" evidence="7">
    <location>
        <begin position="866"/>
        <end position="929"/>
    </location>
</feature>
<dbReference type="PROSITE" id="PS50853">
    <property type="entry name" value="FN3"/>
    <property type="match status" value="1"/>
</dbReference>
<dbReference type="GO" id="GO:0005737">
    <property type="term" value="C:cytoplasm"/>
    <property type="evidence" value="ECO:0007669"/>
    <property type="project" value="TreeGrafter"/>
</dbReference>
<dbReference type="PANTHER" id="PTHR10627">
    <property type="entry name" value="SCP160"/>
    <property type="match status" value="1"/>
</dbReference>
<dbReference type="CDD" id="cd09520">
    <property type="entry name" value="SAM_BICC1"/>
    <property type="match status" value="1"/>
</dbReference>
<dbReference type="InterPro" id="IPR036116">
    <property type="entry name" value="FN3_sf"/>
</dbReference>
<feature type="compositionally biased region" description="Basic and acidic residues" evidence="6">
    <location>
        <begin position="976"/>
        <end position="986"/>
    </location>
</feature>
<dbReference type="Gene3D" id="3.30.310.270">
    <property type="match status" value="1"/>
</dbReference>
<feature type="compositionally biased region" description="Low complexity" evidence="6">
    <location>
        <begin position="804"/>
        <end position="820"/>
    </location>
</feature>
<evidence type="ECO:0000256" key="1">
    <source>
        <dbReference type="ARBA" id="ARBA00007662"/>
    </source>
</evidence>
<dbReference type="EMBL" id="JAUYZG010000019">
    <property type="protein sequence ID" value="KAK2878888.1"/>
    <property type="molecule type" value="Genomic_DNA"/>
</dbReference>
<feature type="compositionally biased region" description="Polar residues" evidence="6">
    <location>
        <begin position="778"/>
        <end position="793"/>
    </location>
</feature>
<name>A0AA88PB65_9TELE</name>
<evidence type="ECO:0000256" key="5">
    <source>
        <dbReference type="PROSITE-ProRule" id="PRU00117"/>
    </source>
</evidence>
<dbReference type="Pfam" id="PF00013">
    <property type="entry name" value="KH_1"/>
    <property type="match status" value="2"/>
</dbReference>
<dbReference type="InterPro" id="IPR047553">
    <property type="entry name" value="BICC1_KH-I_rpt3"/>
</dbReference>
<organism evidence="9 10">
    <name type="scientific">Cirrhinus molitorella</name>
    <name type="common">mud carp</name>
    <dbReference type="NCBI Taxonomy" id="172907"/>
    <lineage>
        <taxon>Eukaryota</taxon>
        <taxon>Metazoa</taxon>
        <taxon>Chordata</taxon>
        <taxon>Craniata</taxon>
        <taxon>Vertebrata</taxon>
        <taxon>Euteleostomi</taxon>
        <taxon>Actinopterygii</taxon>
        <taxon>Neopterygii</taxon>
        <taxon>Teleostei</taxon>
        <taxon>Ostariophysi</taxon>
        <taxon>Cypriniformes</taxon>
        <taxon>Cyprinidae</taxon>
        <taxon>Labeoninae</taxon>
        <taxon>Labeonini</taxon>
        <taxon>Cirrhinus</taxon>
    </lineage>
</organism>
<dbReference type="InterPro" id="IPR054727">
    <property type="entry name" value="BICC1_KH"/>
</dbReference>
<dbReference type="FunFam" id="3.30.310.270:FF:000002">
    <property type="entry name" value="BicC family RNA binding protein 1"/>
    <property type="match status" value="1"/>
</dbReference>
<dbReference type="CDD" id="cd22421">
    <property type="entry name" value="KH-I_BICC1_rpt2"/>
    <property type="match status" value="1"/>
</dbReference>
<evidence type="ECO:0000313" key="10">
    <source>
        <dbReference type="Proteomes" id="UP001187343"/>
    </source>
</evidence>
<dbReference type="CDD" id="cd22422">
    <property type="entry name" value="KH-I_BICC1_rpt3"/>
    <property type="match status" value="1"/>
</dbReference>
<evidence type="ECO:0000256" key="3">
    <source>
        <dbReference type="ARBA" id="ARBA00022737"/>
    </source>
</evidence>
<feature type="compositionally biased region" description="Polar residues" evidence="6">
    <location>
        <begin position="614"/>
        <end position="623"/>
    </location>
</feature>
<evidence type="ECO:0000259" key="7">
    <source>
        <dbReference type="PROSITE" id="PS50105"/>
    </source>
</evidence>
<dbReference type="InterPro" id="IPR001660">
    <property type="entry name" value="SAM"/>
</dbReference>
<dbReference type="Pfam" id="PF22985">
    <property type="entry name" value="KH_BICC1"/>
    <property type="match status" value="2"/>
</dbReference>
<evidence type="ECO:0000256" key="6">
    <source>
        <dbReference type="SAM" id="MobiDB-lite"/>
    </source>
</evidence>
<dbReference type="SMART" id="SM00454">
    <property type="entry name" value="SAM"/>
    <property type="match status" value="1"/>
</dbReference>
<dbReference type="InterPro" id="IPR013783">
    <property type="entry name" value="Ig-like_fold"/>
</dbReference>
<dbReference type="FunFam" id="1.10.150.50:FF:000025">
    <property type="entry name" value="Ankyrin repeat and sterile alpha motif domain-containing 6"/>
    <property type="match status" value="1"/>
</dbReference>
<comment type="similarity">
    <text evidence="1">Belongs to the BicC family.</text>
</comment>
<evidence type="ECO:0008006" key="11">
    <source>
        <dbReference type="Google" id="ProtNLM"/>
    </source>
</evidence>
<keyword evidence="10" id="KW-1185">Reference proteome</keyword>
<dbReference type="Gene3D" id="2.60.40.10">
    <property type="entry name" value="Immunoglobulins"/>
    <property type="match status" value="1"/>
</dbReference>
<proteinExistence type="inferred from homology"/>
<sequence>MAEPLSFMHHDQSSSSERSDDSPSAVSEDDSSGHCGHISPPDPDWTEERFRVDRKKLETMLLAASEGRINGGEDFFQKVMDETNTQIAWPSKLKIGAKSKKDPHIKVSGKREDVREAKEKIMSVLDTKSNRVTLKMDVSHTEHSHVIGKGGNNIKRVMEETGCHIHFPDSNRHSQGEKSNQVSIAGQLTGVEAARVKIRELLPLMLMFECSGLVQHVDCSSPVVQHISHTYNVSISFKPPSRLYGNTAIVRGNQNNASGVKRGTALLLEHLAGSLASSVLVSTQLDIAPQHHNFLLGRNGANVKNISQRTGAHIHFPELNTHNTHTSRTAVYIQGSIDAVCAARQQLMGCLPLVLLFDIKEEMEVASQVVTTLMEQLDVFISIKPKPKQPSKSVIVKSVERNAGSMYEVRRILLGLESSYVPPSINHIAVNGHASSSPPLIGSIGLDTLASAGLRLSTLADLLRSSVSPIPNGSSNPNCVLNGHGSVLNIQNGAVNNSQHIHTPAHTHSHSHATGHTASLWASALSSTANTAGFSTDLMLQSVSQSTLSGLLLPGVQSQGHTHTPSPPPGLAPIHKPASAEHLNGHLASSVYSRISSVSLNSGHCDASQEVIGHTQSESISNKSADEGSDTFVEVGMPRSPSHSANGSELKQMLASCTVSSGKRQTVELLQRTKNSLLHVECVLADSDCENPVADKRAPGSERAAERRLAPHMQAFDYEKKKLLATKAMLKKPVVTEIRTPTNTWSGLGFSKSMPAESMKELRRAHHVPYKPSISTTYEDSHLSVSHSGSQEGLGNDTKSDNWGDLNGNVNINGNGLPGNSEFSPAVSSPKRIKNKSLGEQYLSSSNYMDSISMSGSNGCSLSSSLKGTDLPELFSKLGLGKYTDIFQQQEIDLQTFVTLTDPDLKELGITTFGARRKMLLAISELNKSRRKLFDTPNIRSSFLEGGASGRLSRQFHADMASQCGGGDDPLTRFPPAKETEREEPRRHRAPDSAYWVFQAKTEEYFQRYSLASADMEAASLAHGVASPLSPREGMIKNVSLESLQLCERDGKAEDPGVVGMELPVARNIKISNITCDSFKICWDMDPHTTEKITHYFIDLNKKETKNSNKFKHKDVPTKLVAKAVPLPMTVRGHWFLSPRTEYTVAVQIASKQTDGDYAVSEWSDIVEFCTADYSSVHLTQLLQKAEVIAGRMLKFSVFYRNQHEEYFQHCRDVLGGRMMPSIKDSSGSHGSPLSGKLEGIFFSCNTEFNTGQPPQDSPYGRFRFQIPADVLFTPDTRLYFGDFYCMYTAYHYVILVLAPRGSRGDLYCRDRLPELDVTNNRFLTRVCGEDGLVVFQHAQDVILELIYTEPVPLAQGAVSQISGHQLMSLSTVNAKKDPSCKTCNISVGR</sequence>
<dbReference type="GO" id="GO:0003723">
    <property type="term" value="F:RNA binding"/>
    <property type="evidence" value="ECO:0007669"/>
    <property type="project" value="UniProtKB-UniRule"/>
</dbReference>
<feature type="region of interest" description="Disordered" evidence="6">
    <location>
        <begin position="778"/>
        <end position="832"/>
    </location>
</feature>
<dbReference type="InterPro" id="IPR036612">
    <property type="entry name" value="KH_dom_type_1_sf"/>
</dbReference>
<evidence type="ECO:0000256" key="2">
    <source>
        <dbReference type="ARBA" id="ARBA00022473"/>
    </source>
</evidence>
<evidence type="ECO:0000259" key="8">
    <source>
        <dbReference type="PROSITE" id="PS50853"/>
    </source>
</evidence>
<dbReference type="Proteomes" id="UP001187343">
    <property type="component" value="Unassembled WGS sequence"/>
</dbReference>
<keyword evidence="2" id="KW-0217">Developmental protein</keyword>
<dbReference type="Gene3D" id="1.10.150.50">
    <property type="entry name" value="Transcription Factor, Ets-1"/>
    <property type="match status" value="1"/>
</dbReference>
<dbReference type="PROSITE" id="PS50084">
    <property type="entry name" value="KH_TYPE_1"/>
    <property type="match status" value="2"/>
</dbReference>
<dbReference type="Pfam" id="PF19281">
    <property type="entry name" value="PHYHIP_C"/>
    <property type="match status" value="1"/>
</dbReference>
<dbReference type="CDD" id="cd22420">
    <property type="entry name" value="KH-I_BICC1_rpt1"/>
    <property type="match status" value="1"/>
</dbReference>
<dbReference type="InterPro" id="IPR013761">
    <property type="entry name" value="SAM/pointed_sf"/>
</dbReference>
<feature type="region of interest" description="Disordered" evidence="6">
    <location>
        <begin position="556"/>
        <end position="576"/>
    </location>
</feature>